<dbReference type="EMBL" id="JAPQFJ010000042">
    <property type="protein sequence ID" value="MCY6960665.1"/>
    <property type="molecule type" value="Genomic_DNA"/>
</dbReference>
<evidence type="ECO:0000313" key="4">
    <source>
        <dbReference type="Proteomes" id="UP001144612"/>
    </source>
</evidence>
<dbReference type="PANTHER" id="PTHR32097">
    <property type="entry name" value="CAMP-BINDING PROTEIN 1-RELATED"/>
    <property type="match status" value="1"/>
</dbReference>
<feature type="region of interest" description="Disordered" evidence="1">
    <location>
        <begin position="47"/>
        <end position="87"/>
    </location>
</feature>
<feature type="domain" description="TerD" evidence="2">
    <location>
        <begin position="96"/>
        <end position="279"/>
    </location>
</feature>
<reference evidence="3" key="1">
    <citation type="submission" date="2022-12" db="EMBL/GenBank/DDBJ databases">
        <title>Clostridium sp. nov., isolated from industrial wastewater.</title>
        <authorList>
            <person name="Jiayan W."/>
        </authorList>
    </citation>
    <scope>NUCLEOTIDE SEQUENCE</scope>
    <source>
        <strain evidence="3">ZC22-4</strain>
    </source>
</reference>
<dbReference type="Gene3D" id="2.60.60.30">
    <property type="entry name" value="sav2460 like domains"/>
    <property type="match status" value="1"/>
</dbReference>
<evidence type="ECO:0000256" key="1">
    <source>
        <dbReference type="SAM" id="MobiDB-lite"/>
    </source>
</evidence>
<protein>
    <submittedName>
        <fullName evidence="3">TerD family protein</fullName>
    </submittedName>
</protein>
<dbReference type="Pfam" id="PF02342">
    <property type="entry name" value="TerD"/>
    <property type="match status" value="1"/>
</dbReference>
<gene>
    <name evidence="3" type="ORF">OW729_18925</name>
</gene>
<dbReference type="Proteomes" id="UP001144612">
    <property type="component" value="Unassembled WGS sequence"/>
</dbReference>
<comment type="caution">
    <text evidence="3">The sequence shown here is derived from an EMBL/GenBank/DDBJ whole genome shotgun (WGS) entry which is preliminary data.</text>
</comment>
<sequence>MNLNIHNPNMNKINEQQKRYGSLIVETSLRQDVGTIDLSQPSKVFSQNRTVVSNTQASPPTSINSASSQTNSSSNLQHKPSIDKSIRSKINTSNSMQLKRGQKLSLNSLTQNLGKLIVALDWDITFNRNIEFDLDTSIFMVDINGKTSEENFIFYGNPKSRDTGIILGEDHNSLLKRGYNTTAQLNLNLIPNNIQKLAFTITIYDAEKRNQHFSYVSNGHFRIIDTQTKTEIINYKFTENLNQETALVAAEIYRHKNEWKVSPIGSGFLGGLKALCDNYGVDTIE</sequence>
<name>A0ABT4DEC4_9CLOT</name>
<feature type="compositionally biased region" description="Low complexity" evidence="1">
    <location>
        <begin position="62"/>
        <end position="75"/>
    </location>
</feature>
<organism evidence="3 4">
    <name type="scientific">Clostridium brassicae</name>
    <dbReference type="NCBI Taxonomy" id="2999072"/>
    <lineage>
        <taxon>Bacteria</taxon>
        <taxon>Bacillati</taxon>
        <taxon>Bacillota</taxon>
        <taxon>Clostridia</taxon>
        <taxon>Eubacteriales</taxon>
        <taxon>Clostridiaceae</taxon>
        <taxon>Clostridium</taxon>
    </lineage>
</organism>
<dbReference type="PANTHER" id="PTHR32097:SF17">
    <property type="entry name" value="CAMP-BINDING PROTEIN 1-RELATED"/>
    <property type="match status" value="1"/>
</dbReference>
<proteinExistence type="predicted"/>
<evidence type="ECO:0000259" key="2">
    <source>
        <dbReference type="Pfam" id="PF02342"/>
    </source>
</evidence>
<evidence type="ECO:0000313" key="3">
    <source>
        <dbReference type="EMBL" id="MCY6960665.1"/>
    </source>
</evidence>
<keyword evidence="4" id="KW-1185">Reference proteome</keyword>
<dbReference type="InterPro" id="IPR051324">
    <property type="entry name" value="Stress/Tellurium_Resist"/>
</dbReference>
<dbReference type="CDD" id="cd06974">
    <property type="entry name" value="TerD_like"/>
    <property type="match status" value="1"/>
</dbReference>
<dbReference type="InterPro" id="IPR003325">
    <property type="entry name" value="TerD"/>
</dbReference>
<feature type="compositionally biased region" description="Polar residues" evidence="1">
    <location>
        <begin position="47"/>
        <end position="61"/>
    </location>
</feature>
<dbReference type="RefSeq" id="WP_268063100.1">
    <property type="nucleotide sequence ID" value="NZ_JAPQFJ010000042.1"/>
</dbReference>
<accession>A0ABT4DEC4</accession>